<protein>
    <submittedName>
        <fullName evidence="12">Putative serine/threonine-protein kinase</fullName>
        <ecNumber evidence="12">2.7.11.1</ecNumber>
    </submittedName>
</protein>
<keyword evidence="13" id="KW-1185">Reference proteome</keyword>
<dbReference type="PROSITE" id="PS00107">
    <property type="entry name" value="PROTEIN_KINASE_ATP"/>
    <property type="match status" value="1"/>
</dbReference>
<dbReference type="GO" id="GO:0005524">
    <property type="term" value="F:ATP binding"/>
    <property type="evidence" value="ECO:0000255"/>
    <property type="project" value="GeneDB"/>
</dbReference>
<feature type="cross-link" description="Glycyl lysine isopeptide (Lys-Gly) (interchain with G-Cter in SUMO2)" evidence="8">
    <location>
        <position position="390"/>
    </location>
</feature>
<dbReference type="InterPro" id="IPR008271">
    <property type="entry name" value="Ser/Thr_kinase_AS"/>
</dbReference>
<dbReference type="Proteomes" id="UP000000542">
    <property type="component" value="Chromosome 29"/>
</dbReference>
<keyword evidence="1" id="KW-0723">Serine/threonine-protein kinase</keyword>
<dbReference type="VEuPathDB" id="TriTrypDB:LMJSD75_290019800"/>
<dbReference type="GeneID" id="12980993"/>
<evidence type="ECO:0000313" key="12">
    <source>
        <dbReference type="EMBL" id="CBZ12470.1"/>
    </source>
</evidence>
<dbReference type="EC" id="2.7.11.1" evidence="12"/>
<evidence type="ECO:0000256" key="3">
    <source>
        <dbReference type="ARBA" id="ARBA00022741"/>
    </source>
</evidence>
<dbReference type="GO" id="GO:0004674">
    <property type="term" value="F:protein serine/threonine kinase activity"/>
    <property type="evidence" value="ECO:0000255"/>
    <property type="project" value="GeneDB"/>
</dbReference>
<feature type="region of interest" description="Disordered" evidence="10">
    <location>
        <begin position="420"/>
        <end position="455"/>
    </location>
</feature>
<evidence type="ECO:0000256" key="5">
    <source>
        <dbReference type="ARBA" id="ARBA00022840"/>
    </source>
</evidence>
<keyword evidence="3 7" id="KW-0547">Nucleotide-binding</keyword>
<dbReference type="HOGENOM" id="CLU_461146_0_0_1"/>
<keyword evidence="4 12" id="KW-0418">Kinase</keyword>
<evidence type="ECO:0000256" key="1">
    <source>
        <dbReference type="ARBA" id="ARBA00022527"/>
    </source>
</evidence>
<dbReference type="SUPFAM" id="SSF56112">
    <property type="entry name" value="Protein kinase-like (PK-like)"/>
    <property type="match status" value="1"/>
</dbReference>
<feature type="binding site" evidence="7">
    <location>
        <position position="406"/>
    </location>
    <ligand>
        <name>ATP</name>
        <dbReference type="ChEBI" id="CHEBI:30616"/>
    </ligand>
</feature>
<evidence type="ECO:0000256" key="4">
    <source>
        <dbReference type="ARBA" id="ARBA00022777"/>
    </source>
</evidence>
<evidence type="ECO:0000256" key="9">
    <source>
        <dbReference type="PROSITE-ProRule" id="PRU10141"/>
    </source>
</evidence>
<dbReference type="FunFam" id="3.30.200.20:FF:000042">
    <property type="entry name" value="Aurora kinase A"/>
    <property type="match status" value="1"/>
</dbReference>
<dbReference type="VEuPathDB" id="TriTrypDB:LMJFC_290021000"/>
<dbReference type="GO" id="GO:0005876">
    <property type="term" value="C:spindle microtubule"/>
    <property type="evidence" value="ECO:0000318"/>
    <property type="project" value="GO_Central"/>
</dbReference>
<dbReference type="AlphaFoldDB" id="E9ADZ1"/>
<feature type="compositionally biased region" description="Polar residues" evidence="10">
    <location>
        <begin position="16"/>
        <end position="33"/>
    </location>
</feature>
<evidence type="ECO:0000256" key="6">
    <source>
        <dbReference type="PIRSR" id="PIRSR630616-1"/>
    </source>
</evidence>
<dbReference type="InParanoid" id="E9ADZ1"/>
<dbReference type="OMA" id="IHAMLQK"/>
<accession>E9ADZ1</accession>
<dbReference type="KEGG" id="lma:LMJF_29_1330"/>
<organism evidence="12 13">
    <name type="scientific">Leishmania major</name>
    <dbReference type="NCBI Taxonomy" id="5664"/>
    <lineage>
        <taxon>Eukaryota</taxon>
        <taxon>Discoba</taxon>
        <taxon>Euglenozoa</taxon>
        <taxon>Kinetoplastea</taxon>
        <taxon>Metakinetoplastina</taxon>
        <taxon>Trypanosomatida</taxon>
        <taxon>Trypanosomatidae</taxon>
        <taxon>Leishmaniinae</taxon>
        <taxon>Leishmania</taxon>
    </lineage>
</organism>
<evidence type="ECO:0000259" key="11">
    <source>
        <dbReference type="PROSITE" id="PS50011"/>
    </source>
</evidence>
<dbReference type="GO" id="GO:0032465">
    <property type="term" value="P:regulation of cytokinesis"/>
    <property type="evidence" value="ECO:0000318"/>
    <property type="project" value="GO_Central"/>
</dbReference>
<dbReference type="STRING" id="5664.E9ADZ1"/>
<proteinExistence type="predicted"/>
<dbReference type="SMART" id="SM00220">
    <property type="entry name" value="S_TKc"/>
    <property type="match status" value="1"/>
</dbReference>
<feature type="active site" description="Proton acceptor" evidence="6">
    <location>
        <position position="388"/>
    </location>
</feature>
<feature type="region of interest" description="Disordered" evidence="10">
    <location>
        <begin position="160"/>
        <end position="200"/>
    </location>
</feature>
<keyword evidence="2 12" id="KW-0808">Transferase</keyword>
<evidence type="ECO:0000256" key="2">
    <source>
        <dbReference type="ARBA" id="ARBA00022679"/>
    </source>
</evidence>
<feature type="domain" description="Protein kinase" evidence="11">
    <location>
        <begin position="263"/>
        <end position="583"/>
    </location>
</feature>
<dbReference type="GO" id="GO:0032133">
    <property type="term" value="C:chromosome passenger complex"/>
    <property type="evidence" value="ECO:0000318"/>
    <property type="project" value="GO_Central"/>
</dbReference>
<dbReference type="PROSITE" id="PS00108">
    <property type="entry name" value="PROTEIN_KINASE_ST"/>
    <property type="match status" value="1"/>
</dbReference>
<name>E9ADZ1_LEIMA</name>
<evidence type="ECO:0000256" key="8">
    <source>
        <dbReference type="PIRSR" id="PIRSR630616-3"/>
    </source>
</evidence>
<dbReference type="Pfam" id="PF00069">
    <property type="entry name" value="Pkinase"/>
    <property type="match status" value="2"/>
</dbReference>
<dbReference type="InterPro" id="IPR000719">
    <property type="entry name" value="Prot_kinase_dom"/>
</dbReference>
<dbReference type="eggNOG" id="KOG0580">
    <property type="taxonomic scope" value="Eukaryota"/>
</dbReference>
<dbReference type="GO" id="GO:0051233">
    <property type="term" value="C:spindle midzone"/>
    <property type="evidence" value="ECO:0000318"/>
    <property type="project" value="GO_Central"/>
</dbReference>
<evidence type="ECO:0000313" key="13">
    <source>
        <dbReference type="Proteomes" id="UP000000542"/>
    </source>
</evidence>
<dbReference type="PANTHER" id="PTHR24350">
    <property type="entry name" value="SERINE/THREONINE-PROTEIN KINASE IAL-RELATED"/>
    <property type="match status" value="1"/>
</dbReference>
<dbReference type="VEuPathDB" id="TriTrypDB:LMJLV39_290019700"/>
<keyword evidence="5 7" id="KW-0067">ATP-binding</keyword>
<gene>
    <name evidence="12" type="ORF">LMJF_29_1330</name>
</gene>
<feature type="region of interest" description="Disordered" evidence="10">
    <location>
        <begin position="1"/>
        <end position="33"/>
    </location>
</feature>
<dbReference type="InterPro" id="IPR030616">
    <property type="entry name" value="Aur-like"/>
</dbReference>
<sequence length="592" mass="62475">MSLPCPSSSSPLLGSITSGVRSPSRGPVQQQQLLHQRHASMRLRLHKDGSICACPEKSGGGVSQACAPPLPATSAFARGKEEPSAKRHHAEPSSCPGPGGDSSSVDRSAAATVVTIAAPLLSIPNPSSRAAPSPFRFLCTSVGGCPVVGAKDARVHLPDSSARCDVSGSVAPRDLSTTSAHSKAHSTAAVGRASPSSGVVSPPLSATYPSLVSASHGARVVCSHPQSASASTVPGATIDTSAPSPVPSPPHRIHQHELRPADFRREEVLGEGSYSIVTLATHRASGLSFALKEIDRSRLRWRPLEAQLRWEINLQRTLRHPHIVRLYSYFITPDCISLVLEYCSGGTLLSRLRAAPQYRLSERQASRYTRHVAKALVHLHGLGVAHRDLKLENVLIDADGIAKLADFGWSRSVVHPLPSSKSAAAAQTAGDRNDAPCSSAEHNTSNEDPTEGVAEGRRTVCGTLDYLSPEMVSGQAHSAKTDVWSLGVMLAEMLTGTPPFYTESTQETLYAIQRLPPNLTGLHPKGHGPGLTGSGASTSASVCLILDEPVALSAGALSLIHAMLQKDPSARPTMPEVLGHPWLQKKKLARKS</sequence>
<dbReference type="PROSITE" id="PS50011">
    <property type="entry name" value="PROTEIN_KINASE_DOM"/>
    <property type="match status" value="1"/>
</dbReference>
<dbReference type="GO" id="GO:0005634">
    <property type="term" value="C:nucleus"/>
    <property type="evidence" value="ECO:0000318"/>
    <property type="project" value="GO_Central"/>
</dbReference>
<feature type="region of interest" description="Disordered" evidence="10">
    <location>
        <begin position="228"/>
        <end position="254"/>
    </location>
</feature>
<dbReference type="Gene3D" id="3.30.200.20">
    <property type="entry name" value="Phosphorylase Kinase, domain 1"/>
    <property type="match status" value="1"/>
</dbReference>
<feature type="region of interest" description="Disordered" evidence="10">
    <location>
        <begin position="73"/>
        <end position="107"/>
    </location>
</feature>
<dbReference type="InterPro" id="IPR017441">
    <property type="entry name" value="Protein_kinase_ATP_BS"/>
</dbReference>
<reference evidence="12 13" key="2">
    <citation type="journal article" date="2011" name="Genome Res.">
        <title>Chromosome and gene copy number variation allow major structural change between species and strains of Leishmania.</title>
        <authorList>
            <person name="Rogers M.B."/>
            <person name="Hilley J.D."/>
            <person name="Dickens N.J."/>
            <person name="Wilkes J."/>
            <person name="Bates P.A."/>
            <person name="Depledge D.P."/>
            <person name="Harris D."/>
            <person name="Her Y."/>
            <person name="Herzyk P."/>
            <person name="Imamura H."/>
            <person name="Otto T.D."/>
            <person name="Sanders M."/>
            <person name="Seeger K."/>
            <person name="Dujardin J.C."/>
            <person name="Berriman M."/>
            <person name="Smith D.F."/>
            <person name="Hertz-Fowler C."/>
            <person name="Mottram J.C."/>
        </authorList>
    </citation>
    <scope>NUCLEOTIDE SEQUENCE [LARGE SCALE GENOMIC DNA]</scope>
    <source>
        <strain evidence="13">MHOM/IL/81/Friedlin</strain>
    </source>
</reference>
<feature type="binding site" evidence="7 9">
    <location>
        <position position="292"/>
    </location>
    <ligand>
        <name>ATP</name>
        <dbReference type="ChEBI" id="CHEBI:30616"/>
    </ligand>
</feature>
<feature type="compositionally biased region" description="Low complexity" evidence="10">
    <location>
        <begin position="176"/>
        <end position="200"/>
    </location>
</feature>
<feature type="compositionally biased region" description="Polar residues" evidence="10">
    <location>
        <begin position="228"/>
        <end position="243"/>
    </location>
</feature>
<dbReference type="GO" id="GO:0007052">
    <property type="term" value="P:mitotic spindle organization"/>
    <property type="evidence" value="ECO:0000318"/>
    <property type="project" value="GO_Central"/>
</dbReference>
<dbReference type="RefSeq" id="XP_003722212.1">
    <property type="nucleotide sequence ID" value="XM_003722164.1"/>
</dbReference>
<reference evidence="12 13" key="1">
    <citation type="journal article" date="2005" name="Science">
        <title>The genome of the kinetoplastid parasite, Leishmania major.</title>
        <authorList>
            <person name="Ivens A.C."/>
            <person name="Peacock C.S."/>
            <person name="Worthey E.A."/>
            <person name="Murphy L."/>
            <person name="Aggarwal G."/>
            <person name="Berriman M."/>
            <person name="Sisk E."/>
            <person name="Rajandream M.A."/>
            <person name="Adlem E."/>
            <person name="Aert R."/>
            <person name="Anupama A."/>
            <person name="Apostolou Z."/>
            <person name="Attipoe P."/>
            <person name="Bason N."/>
            <person name="Bauser C."/>
            <person name="Beck A."/>
            <person name="Beverley S.M."/>
            <person name="Bianchettin G."/>
            <person name="Borzym K."/>
            <person name="Bothe G."/>
            <person name="Bruschi C.V."/>
            <person name="Collins M."/>
            <person name="Cadag E."/>
            <person name="Ciarloni L."/>
            <person name="Clayton C."/>
            <person name="Coulson R.M."/>
            <person name="Cronin A."/>
            <person name="Cruz A.K."/>
            <person name="Davies R.M."/>
            <person name="De Gaudenzi J."/>
            <person name="Dobson D.E."/>
            <person name="Duesterhoeft A."/>
            <person name="Fazelina G."/>
            <person name="Fosker N."/>
            <person name="Frasch A.C."/>
            <person name="Fraser A."/>
            <person name="Fuchs M."/>
            <person name="Gabel C."/>
            <person name="Goble A."/>
            <person name="Goffeau A."/>
            <person name="Harris D."/>
            <person name="Hertz-Fowler C."/>
            <person name="Hilbert H."/>
            <person name="Horn D."/>
            <person name="Huang Y."/>
            <person name="Klages S."/>
            <person name="Knights A."/>
            <person name="Kube M."/>
            <person name="Larke N."/>
            <person name="Litvin L."/>
            <person name="Lord A."/>
            <person name="Louie T."/>
            <person name="Marra M."/>
            <person name="Masuy D."/>
            <person name="Matthews K."/>
            <person name="Michaeli S."/>
            <person name="Mottram J.C."/>
            <person name="Muller-Auer S."/>
            <person name="Munden H."/>
            <person name="Nelson S."/>
            <person name="Norbertczak H."/>
            <person name="Oliver K."/>
            <person name="O'neil S."/>
            <person name="Pentony M."/>
            <person name="Pohl T.M."/>
            <person name="Price C."/>
            <person name="Purnelle B."/>
            <person name="Quail M.A."/>
            <person name="Rabbinowitsch E."/>
            <person name="Reinhardt R."/>
            <person name="Rieger M."/>
            <person name="Rinta J."/>
            <person name="Robben J."/>
            <person name="Robertson L."/>
            <person name="Ruiz J.C."/>
            <person name="Rutter S."/>
            <person name="Saunders D."/>
            <person name="Schafer M."/>
            <person name="Schein J."/>
            <person name="Schwartz D.C."/>
            <person name="Seeger K."/>
            <person name="Seyler A."/>
            <person name="Sharp S."/>
            <person name="Shin H."/>
            <person name="Sivam D."/>
            <person name="Squares R."/>
            <person name="Squares S."/>
            <person name="Tosato V."/>
            <person name="Vogt C."/>
            <person name="Volckaert G."/>
            <person name="Wambutt R."/>
            <person name="Warren T."/>
            <person name="Wedler H."/>
            <person name="Woodward J."/>
            <person name="Zhou S."/>
            <person name="Zimmermann W."/>
            <person name="Smith D.F."/>
            <person name="Blackwell J.M."/>
            <person name="Stuart K.D."/>
            <person name="Barrell B."/>
            <person name="Myler P.J."/>
        </authorList>
    </citation>
    <scope>NUCLEOTIDE SEQUENCE [LARGE SCALE GENOMIC DNA]</scope>
    <source>
        <strain evidence="13">MHOM/IL/81/Friedlin</strain>
    </source>
</reference>
<dbReference type="InterPro" id="IPR011009">
    <property type="entry name" value="Kinase-like_dom_sf"/>
</dbReference>
<dbReference type="Gene3D" id="1.10.510.10">
    <property type="entry name" value="Transferase(Phosphotransferase) domain 1"/>
    <property type="match status" value="1"/>
</dbReference>
<dbReference type="VEuPathDB" id="TriTrypDB:LmjF.29.1330"/>
<evidence type="ECO:0000256" key="7">
    <source>
        <dbReference type="PIRSR" id="PIRSR630616-2"/>
    </source>
</evidence>
<dbReference type="EMBL" id="FR796425">
    <property type="protein sequence ID" value="CBZ12470.1"/>
    <property type="molecule type" value="Genomic_DNA"/>
</dbReference>
<dbReference type="GO" id="GO:0006468">
    <property type="term" value="P:protein phosphorylation"/>
    <property type="evidence" value="ECO:0000255"/>
    <property type="project" value="GeneDB"/>
</dbReference>
<evidence type="ECO:0000256" key="10">
    <source>
        <dbReference type="SAM" id="MobiDB-lite"/>
    </source>
</evidence>
<feature type="compositionally biased region" description="Low complexity" evidence="10">
    <location>
        <begin position="1"/>
        <end position="15"/>
    </location>
</feature>
<feature type="binding site" evidence="7">
    <location>
        <begin position="392"/>
        <end position="393"/>
    </location>
    <ligand>
        <name>ATP</name>
        <dbReference type="ChEBI" id="CHEBI:30616"/>
    </ligand>
</feature>